<dbReference type="SUPFAM" id="SSF50978">
    <property type="entry name" value="WD40 repeat-like"/>
    <property type="match status" value="1"/>
</dbReference>
<dbReference type="InterPro" id="IPR015943">
    <property type="entry name" value="WD40/YVTN_repeat-like_dom_sf"/>
</dbReference>
<dbReference type="EMBL" id="JAPDFW010000084">
    <property type="protein sequence ID" value="KAJ5071958.1"/>
    <property type="molecule type" value="Genomic_DNA"/>
</dbReference>
<dbReference type="InterPro" id="IPR051150">
    <property type="entry name" value="SWT21/TCAB1_mRNA_Telomere"/>
</dbReference>
<evidence type="ECO:0000256" key="1">
    <source>
        <dbReference type="SAM" id="MobiDB-lite"/>
    </source>
</evidence>
<dbReference type="InterPro" id="IPR036322">
    <property type="entry name" value="WD40_repeat_dom_sf"/>
</dbReference>
<dbReference type="SMART" id="SM00320">
    <property type="entry name" value="WD40"/>
    <property type="match status" value="5"/>
</dbReference>
<feature type="compositionally biased region" description="Basic and acidic residues" evidence="1">
    <location>
        <begin position="365"/>
        <end position="390"/>
    </location>
</feature>
<evidence type="ECO:0000313" key="3">
    <source>
        <dbReference type="Proteomes" id="UP001149090"/>
    </source>
</evidence>
<dbReference type="Proteomes" id="UP001149090">
    <property type="component" value="Unassembled WGS sequence"/>
</dbReference>
<dbReference type="AlphaFoldDB" id="A0A9Q0LFT4"/>
<dbReference type="OMA" id="IRTWILP"/>
<dbReference type="PANTHER" id="PTHR13211">
    <property type="entry name" value="TELOMERASE CAJAL BODY PROTEIN 1"/>
    <property type="match status" value="1"/>
</dbReference>
<comment type="caution">
    <text evidence="2">The sequence shown here is derived from an EMBL/GenBank/DDBJ whole genome shotgun (WGS) entry which is preliminary data.</text>
</comment>
<reference evidence="2" key="1">
    <citation type="submission" date="2022-10" db="EMBL/GenBank/DDBJ databases">
        <title>Novel sulphate-reducing endosymbionts in the free-living metamonad Anaeramoeba.</title>
        <authorList>
            <person name="Jerlstrom-Hultqvist J."/>
            <person name="Cepicka I."/>
            <person name="Gallot-Lavallee L."/>
            <person name="Salas-Leiva D."/>
            <person name="Curtis B.A."/>
            <person name="Zahonova K."/>
            <person name="Pipaliya S."/>
            <person name="Dacks J."/>
            <person name="Roger A.J."/>
        </authorList>
    </citation>
    <scope>NUCLEOTIDE SEQUENCE</scope>
    <source>
        <strain evidence="2">BMAN</strain>
    </source>
</reference>
<name>A0A9Q0LFT4_ANAIG</name>
<protein>
    <submittedName>
        <fullName evidence="2">Uncharacterized protein</fullName>
    </submittedName>
</protein>
<dbReference type="OrthoDB" id="239865at2759"/>
<organism evidence="2 3">
    <name type="scientific">Anaeramoeba ignava</name>
    <name type="common">Anaerobic marine amoeba</name>
    <dbReference type="NCBI Taxonomy" id="1746090"/>
    <lineage>
        <taxon>Eukaryota</taxon>
        <taxon>Metamonada</taxon>
        <taxon>Anaeramoebidae</taxon>
        <taxon>Anaeramoeba</taxon>
    </lineage>
</organism>
<dbReference type="InterPro" id="IPR001680">
    <property type="entry name" value="WD40_rpt"/>
</dbReference>
<dbReference type="Gene3D" id="2.130.10.10">
    <property type="entry name" value="YVTN repeat-like/Quinoprotein amine dehydrogenase"/>
    <property type="match status" value="1"/>
</dbReference>
<evidence type="ECO:0000313" key="2">
    <source>
        <dbReference type="EMBL" id="KAJ5071958.1"/>
    </source>
</evidence>
<dbReference type="Pfam" id="PF00400">
    <property type="entry name" value="WD40"/>
    <property type="match status" value="1"/>
</dbReference>
<accession>A0A9Q0LFT4</accession>
<dbReference type="PANTHER" id="PTHR13211:SF0">
    <property type="entry name" value="TELOMERASE CAJAL BODY PROTEIN 1"/>
    <property type="match status" value="1"/>
</dbReference>
<keyword evidence="3" id="KW-1185">Reference proteome</keyword>
<sequence>MKKLKVLYQISQDEFPAINKKINNFPRNAIWSPDGSCILVNLESREMKLYEIQEKNEPNNEEQKKAALTFKESEGITSMEWNPQMNSLDPKTCYFISSCKNSPVHMWDAYTGKIKQTIHTKNQFFEFAGPSALAFSSAGDKIYCGFKNNIQIFDILNNFDPIQKFSTKKHQKGIISKIVHTPFNASVYAVGTFSGNVSCYSIKNNTLVCLLGNGNKKGITEIKFSKCGNFIFTGSRMEDQIYCFDIRQPNKPVYSLFRESRTNQRISFDIDCYGNFLGTGSTNSKILIYDITNPENKVFEYNEPKKSCINSFRFHPFIQNVFLVSFGERFFGFKEKHFEKFKSKLVDFPVRICMISEDLDNQEEEERKENIKSENFIAEEKEKEKENVDN</sequence>
<proteinExistence type="predicted"/>
<feature type="region of interest" description="Disordered" evidence="1">
    <location>
        <begin position="360"/>
        <end position="390"/>
    </location>
</feature>
<gene>
    <name evidence="2" type="ORF">M0811_09858</name>
</gene>